<keyword evidence="14" id="KW-1185">Reference proteome</keyword>
<keyword evidence="4 9" id="KW-0547">Nucleotide-binding</keyword>
<dbReference type="SUPFAM" id="SSF52440">
    <property type="entry name" value="PreATP-grasp domain"/>
    <property type="match status" value="1"/>
</dbReference>
<dbReference type="InterPro" id="IPR000089">
    <property type="entry name" value="Biotin_lipoyl"/>
</dbReference>
<keyword evidence="3 13" id="KW-0436">Ligase</keyword>
<dbReference type="Proteomes" id="UP000320095">
    <property type="component" value="Unassembled WGS sequence"/>
</dbReference>
<dbReference type="RefSeq" id="WP_140687642.1">
    <property type="nucleotide sequence ID" value="NZ_RCZG01000001.1"/>
</dbReference>
<dbReference type="GO" id="GO:0004075">
    <property type="term" value="F:biotin carboxylase activity"/>
    <property type="evidence" value="ECO:0007669"/>
    <property type="project" value="UniProtKB-EC"/>
</dbReference>
<dbReference type="SMART" id="SM00796">
    <property type="entry name" value="AHS1"/>
    <property type="match status" value="1"/>
</dbReference>
<evidence type="ECO:0000313" key="14">
    <source>
        <dbReference type="Proteomes" id="UP000320095"/>
    </source>
</evidence>
<evidence type="ECO:0000259" key="11">
    <source>
        <dbReference type="PROSITE" id="PS50975"/>
    </source>
</evidence>
<evidence type="ECO:0000259" key="10">
    <source>
        <dbReference type="PROSITE" id="PS50968"/>
    </source>
</evidence>
<dbReference type="Pfam" id="PF00364">
    <property type="entry name" value="Biotin_lipoyl"/>
    <property type="match status" value="1"/>
</dbReference>
<dbReference type="Gene3D" id="3.30.1360.40">
    <property type="match status" value="1"/>
</dbReference>
<dbReference type="OrthoDB" id="9760256at2"/>
<dbReference type="InterPro" id="IPR005482">
    <property type="entry name" value="Biotin_COase_C"/>
</dbReference>
<feature type="domain" description="Biotin carboxylation" evidence="12">
    <location>
        <begin position="1"/>
        <end position="458"/>
    </location>
</feature>
<dbReference type="PROSITE" id="PS00188">
    <property type="entry name" value="BIOTIN"/>
    <property type="match status" value="1"/>
</dbReference>
<dbReference type="GO" id="GO:0046872">
    <property type="term" value="F:metal ion binding"/>
    <property type="evidence" value="ECO:0007669"/>
    <property type="project" value="InterPro"/>
</dbReference>
<comment type="catalytic activity">
    <reaction evidence="8">
        <text>N(6)-biotinyl-L-lysyl-[protein] + hydrogencarbonate + ATP = N(6)-carboxybiotinyl-L-lysyl-[protein] + ADP + phosphate + H(+)</text>
        <dbReference type="Rhea" id="RHEA:13501"/>
        <dbReference type="Rhea" id="RHEA-COMP:10505"/>
        <dbReference type="Rhea" id="RHEA-COMP:10506"/>
        <dbReference type="ChEBI" id="CHEBI:15378"/>
        <dbReference type="ChEBI" id="CHEBI:17544"/>
        <dbReference type="ChEBI" id="CHEBI:30616"/>
        <dbReference type="ChEBI" id="CHEBI:43474"/>
        <dbReference type="ChEBI" id="CHEBI:83144"/>
        <dbReference type="ChEBI" id="CHEBI:83145"/>
        <dbReference type="ChEBI" id="CHEBI:456216"/>
        <dbReference type="EC" id="6.3.4.14"/>
    </reaction>
    <physiologicalReaction direction="left-to-right" evidence="8">
        <dbReference type="Rhea" id="RHEA:13502"/>
    </physiologicalReaction>
</comment>
<dbReference type="PROSITE" id="PS50979">
    <property type="entry name" value="BC"/>
    <property type="match status" value="1"/>
</dbReference>
<protein>
    <recommendedName>
        <fullName evidence="2">biotin carboxylase</fullName>
        <ecNumber evidence="2">6.3.4.14</ecNumber>
    </recommendedName>
</protein>
<gene>
    <name evidence="13" type="primary">uca</name>
    <name evidence="13" type="ORF">EAH80_02335</name>
</gene>
<dbReference type="SMART" id="SM00878">
    <property type="entry name" value="Biotin_carb_C"/>
    <property type="match status" value="1"/>
</dbReference>
<dbReference type="InterPro" id="IPR011054">
    <property type="entry name" value="Rudment_hybrid_motif"/>
</dbReference>
<evidence type="ECO:0000256" key="5">
    <source>
        <dbReference type="ARBA" id="ARBA00022801"/>
    </source>
</evidence>
<dbReference type="SMART" id="SM00797">
    <property type="entry name" value="AHS2"/>
    <property type="match status" value="1"/>
</dbReference>
<dbReference type="Gene3D" id="2.40.100.10">
    <property type="entry name" value="Cyclophilin-like"/>
    <property type="match status" value="2"/>
</dbReference>
<dbReference type="FunFam" id="2.40.50.100:FF:000003">
    <property type="entry name" value="Acetyl-CoA carboxylase biotin carboxyl carrier protein"/>
    <property type="match status" value="1"/>
</dbReference>
<dbReference type="InterPro" id="IPR029000">
    <property type="entry name" value="Cyclophilin-like_dom_sf"/>
</dbReference>
<dbReference type="Pfam" id="PF02785">
    <property type="entry name" value="Biotin_carb_C"/>
    <property type="match status" value="1"/>
</dbReference>
<dbReference type="Gene3D" id="3.30.470.20">
    <property type="entry name" value="ATP-grasp fold, B domain"/>
    <property type="match status" value="1"/>
</dbReference>
<evidence type="ECO:0000256" key="3">
    <source>
        <dbReference type="ARBA" id="ARBA00022598"/>
    </source>
</evidence>
<evidence type="ECO:0000256" key="4">
    <source>
        <dbReference type="ARBA" id="ARBA00022741"/>
    </source>
</evidence>
<evidence type="ECO:0000259" key="12">
    <source>
        <dbReference type="PROSITE" id="PS50979"/>
    </source>
</evidence>
<dbReference type="SUPFAM" id="SSF160467">
    <property type="entry name" value="PH0987 N-terminal domain-like"/>
    <property type="match status" value="1"/>
</dbReference>
<dbReference type="PROSITE" id="PS50975">
    <property type="entry name" value="ATP_GRASP"/>
    <property type="match status" value="1"/>
</dbReference>
<keyword evidence="6 9" id="KW-0067">ATP-binding</keyword>
<dbReference type="FunFam" id="3.40.50.20:FF:000010">
    <property type="entry name" value="Propionyl-CoA carboxylase subunit alpha"/>
    <property type="match status" value="1"/>
</dbReference>
<dbReference type="PROSITE" id="PS00867">
    <property type="entry name" value="CPSASE_2"/>
    <property type="match status" value="1"/>
</dbReference>
<evidence type="ECO:0000256" key="1">
    <source>
        <dbReference type="ARBA" id="ARBA00001953"/>
    </source>
</evidence>
<evidence type="ECO:0000313" key="13">
    <source>
        <dbReference type="EMBL" id="TPG36784.1"/>
    </source>
</evidence>
<dbReference type="Pfam" id="PF02786">
    <property type="entry name" value="CPSase_L_D2"/>
    <property type="match status" value="1"/>
</dbReference>
<accession>A0A502EI15</accession>
<evidence type="ECO:0000256" key="2">
    <source>
        <dbReference type="ARBA" id="ARBA00013263"/>
    </source>
</evidence>
<dbReference type="InterPro" id="IPR014084">
    <property type="entry name" value="Urea_COase"/>
</dbReference>
<dbReference type="InterPro" id="IPR005479">
    <property type="entry name" value="CPAse_ATP-bd"/>
</dbReference>
<keyword evidence="5" id="KW-0378">Hydrolase</keyword>
<sequence length="1223" mass="130007">MTDCVLIANRGEIAVRLVRSARLLGLRTVAVFSDADRGAPHVRLADHAVRLGPAAPSESYLRVEAILDAATATGAGMVHPGYGFLSEDAEFASAVETAGMSFVGPTPHQLRVFGTKHTARAAARAAGVPVFPGSELLDDAATAQAAADEIGYPVMLKATGGGGGIGMQVCRDATELRSAFDRVSRLAARSFGSAGVFVERFVDEARHVEVQIFGDGAGRVVSLGDRDCSLQRRNQKVIEEAPAPALPEAVREQLHSSSRALAASIAYRSAGTVEFVYDPRREEASFLEVNARLQVEHPVTEAITGVDLAAWMFRLARGEVDVFSAHLAPGAAIGSVVVRGHSVEARVYAEDPSRDYRPSTGTLVSVDFPGHLAGDPAPRIDTWIEAGTEVSSSYDPLLAKVITFGDDRDQAFDRLGRALDATVLHGIEVNVGLLRATCQLDDVRAARHSTATLADVVDPRPRITVDRPGLQTTVQDLPGRVGLWNVGVPPSGPMDDLSFRLGNRAVGNVEGAPGLECTASGPALRVTHPTTFCVTGAECLVTIDEVPAPMWEPIIVPAGGVLAVGAAETAGLRTYVLVAGGFDVPAYLGSASTFTLGRFGGHAGRQLVVGDVLRVAPTTSTTVAAPVAREFRPAMPSEWELAVTEGPHGAPEFFTREDMDVLFGAGYVVHFNSARTGVRLEGPRPTWARPDGGEAGLHPSNIHDNAYSVGALDFTGDTAILLGPDGPSLGGFVCPVTVVAADRWKLGQLRPGNTVRFVPIRAADAPSRSEVGAARRAAIPTVCRSVRDGDDGVLGRRDGRGGPAVTYRRSGDDNVLVEYGDMVLDLALRARVHALEERLRENTGPGILDLTPGIRSLQVHVDPDVLSIDGLLGLLSELEDDLPATSELVVPSRSVRLPLSWDDPATREAIARYTSGVRDDAPWCPSNIEFIRRVNGLASQDDVMDTVFSAEYLTLGLGDVYLGAPVATPLDPRHRLVTTKYNPARTWTAENSVGIGGAYLCIYGMEGPGGYQFVGRTTQVWSRYRHTAPFQPGSPWLLRFFDRISWYPVTAEELLDLRADMAAGRGSVEITPGTFSLAEHERFLAANAESIAAFRTRQATSFAAERAAWAAAGEFDRAERAESRVAVTTTDLVLDDDEERVDAPFSSSVWKVDVTVGDHVVAGQALLALEAMKMETVVTAPADGVITQVLVEAGNQVDPGTPLVIVGSSGLASHERKTRGVSA</sequence>
<dbReference type="Pfam" id="PF02626">
    <property type="entry name" value="CT_A_B"/>
    <property type="match status" value="1"/>
</dbReference>
<organism evidence="13 14">
    <name type="scientific">Mycolicibacterium hodleri</name>
    <dbReference type="NCBI Taxonomy" id="49897"/>
    <lineage>
        <taxon>Bacteria</taxon>
        <taxon>Bacillati</taxon>
        <taxon>Actinomycetota</taxon>
        <taxon>Actinomycetes</taxon>
        <taxon>Mycobacteriales</taxon>
        <taxon>Mycobacteriaceae</taxon>
        <taxon>Mycolicibacterium</taxon>
    </lineage>
</organism>
<dbReference type="InterPro" id="IPR003778">
    <property type="entry name" value="CT_A_B"/>
</dbReference>
<dbReference type="EMBL" id="RCZG01000001">
    <property type="protein sequence ID" value="TPG36784.1"/>
    <property type="molecule type" value="Genomic_DNA"/>
</dbReference>
<dbReference type="InterPro" id="IPR011761">
    <property type="entry name" value="ATP-grasp"/>
</dbReference>
<dbReference type="NCBIfam" id="TIGR02712">
    <property type="entry name" value="urea_carbox"/>
    <property type="match status" value="1"/>
</dbReference>
<dbReference type="InterPro" id="IPR003833">
    <property type="entry name" value="CT_C_D"/>
</dbReference>
<evidence type="ECO:0000256" key="6">
    <source>
        <dbReference type="ARBA" id="ARBA00022840"/>
    </source>
</evidence>
<dbReference type="Pfam" id="PF00289">
    <property type="entry name" value="Biotin_carb_N"/>
    <property type="match status" value="1"/>
</dbReference>
<dbReference type="InterPro" id="IPR050856">
    <property type="entry name" value="Biotin_carboxylase_complex"/>
</dbReference>
<dbReference type="SUPFAM" id="SSF50891">
    <property type="entry name" value="Cyclophilin-like"/>
    <property type="match status" value="2"/>
</dbReference>
<dbReference type="CDD" id="cd06850">
    <property type="entry name" value="biotinyl_domain"/>
    <property type="match status" value="1"/>
</dbReference>
<dbReference type="Gene3D" id="2.40.50.100">
    <property type="match status" value="1"/>
</dbReference>
<dbReference type="PROSITE" id="PS00866">
    <property type="entry name" value="CPSASE_1"/>
    <property type="match status" value="1"/>
</dbReference>
<dbReference type="SUPFAM" id="SSF51246">
    <property type="entry name" value="Rudiment single hybrid motif"/>
    <property type="match status" value="1"/>
</dbReference>
<keyword evidence="7" id="KW-0092">Biotin</keyword>
<reference evidence="13 14" key="1">
    <citation type="journal article" date="2019" name="Environ. Microbiol.">
        <title>Species interactions and distinct microbial communities in high Arctic permafrost affected cryosols are associated with the CH4 and CO2 gas fluxes.</title>
        <authorList>
            <person name="Altshuler I."/>
            <person name="Hamel J."/>
            <person name="Turney S."/>
            <person name="Magnuson E."/>
            <person name="Levesque R."/>
            <person name="Greer C."/>
            <person name="Whyte L.G."/>
        </authorList>
    </citation>
    <scope>NUCLEOTIDE SEQUENCE [LARGE SCALE GENOMIC DNA]</scope>
    <source>
        <strain evidence="13 14">S5.20</strain>
    </source>
</reference>
<dbReference type="PANTHER" id="PTHR18866:SF128">
    <property type="entry name" value="UREA AMIDOLYASE"/>
    <property type="match status" value="1"/>
</dbReference>
<comment type="cofactor">
    <cofactor evidence="1">
        <name>biotin</name>
        <dbReference type="ChEBI" id="CHEBI:57586"/>
    </cofactor>
</comment>
<dbReference type="GO" id="GO:0005524">
    <property type="term" value="F:ATP binding"/>
    <property type="evidence" value="ECO:0007669"/>
    <property type="project" value="UniProtKB-UniRule"/>
</dbReference>
<feature type="domain" description="ATP-grasp" evidence="11">
    <location>
        <begin position="120"/>
        <end position="317"/>
    </location>
</feature>
<dbReference type="InterPro" id="IPR011764">
    <property type="entry name" value="Biotin_carboxylation_dom"/>
</dbReference>
<dbReference type="SUPFAM" id="SSF56059">
    <property type="entry name" value="Glutathione synthetase ATP-binding domain-like"/>
    <property type="match status" value="1"/>
</dbReference>
<evidence type="ECO:0000256" key="7">
    <source>
        <dbReference type="ARBA" id="ARBA00023267"/>
    </source>
</evidence>
<dbReference type="NCBIfam" id="TIGR00724">
    <property type="entry name" value="urea_amlyse_rel"/>
    <property type="match status" value="1"/>
</dbReference>
<dbReference type="SUPFAM" id="SSF51230">
    <property type="entry name" value="Single hybrid motif"/>
    <property type="match status" value="1"/>
</dbReference>
<dbReference type="PANTHER" id="PTHR18866">
    <property type="entry name" value="CARBOXYLASE:PYRUVATE/ACETYL-COA/PROPIONYL-COA CARBOXYLASE"/>
    <property type="match status" value="1"/>
</dbReference>
<feature type="domain" description="Lipoyl-binding" evidence="10">
    <location>
        <begin position="1132"/>
        <end position="1207"/>
    </location>
</feature>
<dbReference type="AlphaFoldDB" id="A0A502EI15"/>
<comment type="caution">
    <text evidence="13">The sequence shown here is derived from an EMBL/GenBank/DDBJ whole genome shotgun (WGS) entry which is preliminary data.</text>
</comment>
<proteinExistence type="predicted"/>
<dbReference type="GO" id="GO:0016787">
    <property type="term" value="F:hydrolase activity"/>
    <property type="evidence" value="ECO:0007669"/>
    <property type="project" value="UniProtKB-KW"/>
</dbReference>
<evidence type="ECO:0000256" key="9">
    <source>
        <dbReference type="PROSITE-ProRule" id="PRU00409"/>
    </source>
</evidence>
<dbReference type="InterPro" id="IPR011053">
    <property type="entry name" value="Single_hybrid_motif"/>
</dbReference>
<dbReference type="InterPro" id="IPR005481">
    <property type="entry name" value="BC-like_N"/>
</dbReference>
<dbReference type="PROSITE" id="PS50968">
    <property type="entry name" value="BIOTINYL_LIPOYL"/>
    <property type="match status" value="1"/>
</dbReference>
<dbReference type="EC" id="6.3.4.14" evidence="2"/>
<dbReference type="Pfam" id="PF02682">
    <property type="entry name" value="CT_C_D"/>
    <property type="match status" value="1"/>
</dbReference>
<evidence type="ECO:0000256" key="8">
    <source>
        <dbReference type="ARBA" id="ARBA00048501"/>
    </source>
</evidence>
<dbReference type="InterPro" id="IPR016185">
    <property type="entry name" value="PreATP-grasp_dom_sf"/>
</dbReference>
<dbReference type="InterPro" id="IPR001882">
    <property type="entry name" value="Biotin_BS"/>
</dbReference>
<name>A0A502EI15_9MYCO</name>